<feature type="compositionally biased region" description="Basic and acidic residues" evidence="1">
    <location>
        <begin position="735"/>
        <end position="745"/>
    </location>
</feature>
<feature type="region of interest" description="Disordered" evidence="1">
    <location>
        <begin position="554"/>
        <end position="590"/>
    </location>
</feature>
<dbReference type="OrthoDB" id="2997452at2759"/>
<feature type="compositionally biased region" description="Polar residues" evidence="1">
    <location>
        <begin position="463"/>
        <end position="476"/>
    </location>
</feature>
<gene>
    <name evidence="3" type="ORF">D9757_005850</name>
</gene>
<feature type="region of interest" description="Disordered" evidence="1">
    <location>
        <begin position="55"/>
        <end position="208"/>
    </location>
</feature>
<evidence type="ECO:0000256" key="1">
    <source>
        <dbReference type="SAM" id="MobiDB-lite"/>
    </source>
</evidence>
<keyword evidence="2" id="KW-1133">Transmembrane helix</keyword>
<dbReference type="EMBL" id="JAACJN010000035">
    <property type="protein sequence ID" value="KAF5386506.1"/>
    <property type="molecule type" value="Genomic_DNA"/>
</dbReference>
<keyword evidence="2" id="KW-0472">Membrane</keyword>
<sequence length="843" mass="91255">MMDIAGEMVIGSRGSDTETPFLNDIDVGRDNLLGGSTAADAIVSLDSRTLNQDWGNDADDTLSTSPPSSASASILSMPDPLSSSNTTSQYDTIRGADYPGIIDSESGVSSPALNARNPPGNKPLVRSQERQHAPLPREHEPRTNLDHFDHDHDHDHGYGSDSEVESESSFPSVTSSFFFSSPASVASHGPGDDSNEEDGGDSESSRGISRGLRATQELIIPSLILPEALVNRPYSPLETPHASQLQSVEPPSQHPLDLNAIRLLVVTPSDLRRVGAVGVDITLVSERVKTELEEMSRNAFERGGSAELCLVIPRGHDVDSVLTTVINSFSQNELFTAVVVVSEIGDVPNEMTEALSSIMPIINLNIGSSSPQPSSSATFAVSSVQGLHNLLIQRQVSQQLRTEAVEKYTTWASHRRDGEGTTQLKAIQSIVDRRAARPRREHGRPGSGSDPAPLARSKADPVTMSSNRLQSNQSHEFSGRAVIDSEGSWREFKTQWKTSLEDMYSSRQENLSREVTLKLRHVAADDSAVVETTSEEENQLRTARLPYTAPSTAGALKIRRLSRPKKVQRSSSSSPIPATSPSLPATSSTLSTMPSFVSLSESLFVSTDELPDTPLLPPVPLTVGFPFPSFSRTSPLYTLSDHSSRSRSSTRDRAHGSGKRNGASGGRGSRSPLRIPYPYDSPSPTTPFILDLHASRFDPLHLPSFIALSFSLLAPLRAHMWSAVRRVATRRFRALESRTSEEESSRSGMFYMNSISGEQQEEKGGRRDDDSKLENSFDSINSFGVRGSFAAGDSDQNDDDEPPSSPSSSSAYLSRLGRIIWPTGVMLVGGFLLGFVVGHLNGL</sequence>
<evidence type="ECO:0000313" key="4">
    <source>
        <dbReference type="Proteomes" id="UP000518752"/>
    </source>
</evidence>
<feature type="compositionally biased region" description="Low complexity" evidence="1">
    <location>
        <begin position="61"/>
        <end position="76"/>
    </location>
</feature>
<feature type="compositionally biased region" description="Basic and acidic residues" evidence="1">
    <location>
        <begin position="127"/>
        <end position="158"/>
    </location>
</feature>
<evidence type="ECO:0000313" key="3">
    <source>
        <dbReference type="EMBL" id="KAF5386506.1"/>
    </source>
</evidence>
<dbReference type="Proteomes" id="UP000518752">
    <property type="component" value="Unassembled WGS sequence"/>
</dbReference>
<name>A0A8H5HN31_9AGAR</name>
<feature type="compositionally biased region" description="Basic residues" evidence="1">
    <location>
        <begin position="557"/>
        <end position="568"/>
    </location>
</feature>
<feature type="compositionally biased region" description="Low complexity" evidence="1">
    <location>
        <begin position="669"/>
        <end position="678"/>
    </location>
</feature>
<feature type="region of interest" description="Disordered" evidence="1">
    <location>
        <begin position="430"/>
        <end position="480"/>
    </location>
</feature>
<reference evidence="3 4" key="1">
    <citation type="journal article" date="2020" name="ISME J.">
        <title>Uncovering the hidden diversity of litter-decomposition mechanisms in mushroom-forming fungi.</title>
        <authorList>
            <person name="Floudas D."/>
            <person name="Bentzer J."/>
            <person name="Ahren D."/>
            <person name="Johansson T."/>
            <person name="Persson P."/>
            <person name="Tunlid A."/>
        </authorList>
    </citation>
    <scope>NUCLEOTIDE SEQUENCE [LARGE SCALE GENOMIC DNA]</scope>
    <source>
        <strain evidence="3 4">CBS 406.79</strain>
    </source>
</reference>
<feature type="compositionally biased region" description="Polar residues" evidence="1">
    <location>
        <begin position="81"/>
        <end position="91"/>
    </location>
</feature>
<comment type="caution">
    <text evidence="3">The sequence shown here is derived from an EMBL/GenBank/DDBJ whole genome shotgun (WGS) entry which is preliminary data.</text>
</comment>
<feature type="compositionally biased region" description="Low complexity" evidence="1">
    <location>
        <begin position="570"/>
        <end position="590"/>
    </location>
</feature>
<feature type="compositionally biased region" description="Low complexity" evidence="1">
    <location>
        <begin position="167"/>
        <end position="187"/>
    </location>
</feature>
<feature type="compositionally biased region" description="Basic and acidic residues" evidence="1">
    <location>
        <begin position="760"/>
        <end position="773"/>
    </location>
</feature>
<feature type="region of interest" description="Disordered" evidence="1">
    <location>
        <begin position="638"/>
        <end position="680"/>
    </location>
</feature>
<feature type="transmembrane region" description="Helical" evidence="2">
    <location>
        <begin position="819"/>
        <end position="840"/>
    </location>
</feature>
<accession>A0A8H5HN31</accession>
<keyword evidence="2" id="KW-0812">Transmembrane</keyword>
<feature type="region of interest" description="Disordered" evidence="1">
    <location>
        <begin position="735"/>
        <end position="773"/>
    </location>
</feature>
<protein>
    <submittedName>
        <fullName evidence="3">Uncharacterized protein</fullName>
    </submittedName>
</protein>
<feature type="region of interest" description="Disordered" evidence="1">
    <location>
        <begin position="791"/>
        <end position="810"/>
    </location>
</feature>
<dbReference type="AlphaFoldDB" id="A0A8H5HN31"/>
<proteinExistence type="predicted"/>
<evidence type="ECO:0000256" key="2">
    <source>
        <dbReference type="SAM" id="Phobius"/>
    </source>
</evidence>
<keyword evidence="4" id="KW-1185">Reference proteome</keyword>
<organism evidence="3 4">
    <name type="scientific">Collybiopsis confluens</name>
    <dbReference type="NCBI Taxonomy" id="2823264"/>
    <lineage>
        <taxon>Eukaryota</taxon>
        <taxon>Fungi</taxon>
        <taxon>Dikarya</taxon>
        <taxon>Basidiomycota</taxon>
        <taxon>Agaricomycotina</taxon>
        <taxon>Agaricomycetes</taxon>
        <taxon>Agaricomycetidae</taxon>
        <taxon>Agaricales</taxon>
        <taxon>Marasmiineae</taxon>
        <taxon>Omphalotaceae</taxon>
        <taxon>Collybiopsis</taxon>
    </lineage>
</organism>